<dbReference type="PANTHER" id="PTHR33516:SF2">
    <property type="entry name" value="LEXA REPRESSOR-RELATED"/>
    <property type="match status" value="1"/>
</dbReference>
<name>Q0HUM2_SHESR</name>
<dbReference type="AlphaFoldDB" id="Q0HUM2"/>
<gene>
    <name evidence="2" type="ordered locus">Shewmr7_2195</name>
</gene>
<dbReference type="PANTHER" id="PTHR33516">
    <property type="entry name" value="LEXA REPRESSOR"/>
    <property type="match status" value="1"/>
</dbReference>
<feature type="domain" description="Peptidase S24/S26A/S26B/S26C" evidence="1">
    <location>
        <begin position="163"/>
        <end position="255"/>
    </location>
</feature>
<dbReference type="SUPFAM" id="SSF51306">
    <property type="entry name" value="LexA/Signal peptidase"/>
    <property type="match status" value="2"/>
</dbReference>
<feature type="domain" description="Peptidase S24/S26A/S26B/S26C" evidence="1">
    <location>
        <begin position="32"/>
        <end position="138"/>
    </location>
</feature>
<dbReference type="Pfam" id="PF00717">
    <property type="entry name" value="Peptidase_S24"/>
    <property type="match status" value="2"/>
</dbReference>
<proteinExistence type="predicted"/>
<dbReference type="HOGENOM" id="CLU_1015247_0_0_6"/>
<dbReference type="EMBL" id="CP000444">
    <property type="protein sequence ID" value="ABI43183.1"/>
    <property type="molecule type" value="Genomic_DNA"/>
</dbReference>
<dbReference type="InterPro" id="IPR015927">
    <property type="entry name" value="Peptidase_S24_S26A/B/C"/>
</dbReference>
<dbReference type="KEGG" id="shm:Shewmr7_2195"/>
<evidence type="ECO:0000259" key="1">
    <source>
        <dbReference type="Pfam" id="PF00717"/>
    </source>
</evidence>
<evidence type="ECO:0000313" key="2">
    <source>
        <dbReference type="EMBL" id="ABI43183.1"/>
    </source>
</evidence>
<dbReference type="InterPro" id="IPR039418">
    <property type="entry name" value="LexA-like"/>
</dbReference>
<protein>
    <submittedName>
        <fullName evidence="2">Putative prophage repressor</fullName>
    </submittedName>
</protein>
<dbReference type="InterPro" id="IPR036286">
    <property type="entry name" value="LexA/Signal_pep-like_sf"/>
</dbReference>
<dbReference type="InterPro" id="IPR050077">
    <property type="entry name" value="LexA_repressor"/>
</dbReference>
<sequence length="274" mass="30805">MLVIITVFIYSNYIAMRVYPIIPWPAHAGISGFESPAAEYTQLGLRLDELLVLHPSATRLCIAQGDAMKGVGIFDGDLLIIDRHIKPQTGSVIYGQLNGEFICKIYDEKRRMLLTSDEKCQAITIHDYDDFCVEGVVIRTLRQHLYLNDFINLTSDYSELRTSLDDLLVLHPCATWFGVAQGDSMRDEGIYDGDVLIIDRQVSASQGAVIVAQLNGEFICKIFDKKRRILLSANPQYHAVPIRDCDSFSVEGVVIRSIRMHFQSSLLGLWSCTP</sequence>
<accession>Q0HUM2</accession>
<dbReference type="Gene3D" id="2.10.109.10">
    <property type="entry name" value="Umud Fragment, subunit A"/>
    <property type="match status" value="2"/>
</dbReference>
<dbReference type="CDD" id="cd06529">
    <property type="entry name" value="S24_LexA-like"/>
    <property type="match status" value="2"/>
</dbReference>
<reference evidence="2" key="1">
    <citation type="submission" date="2006-08" db="EMBL/GenBank/DDBJ databases">
        <title>Complete sequence of Chromosome1 of Shewanella sp. MR-7.</title>
        <authorList>
            <consortium name="US DOE Joint Genome Institute"/>
            <person name="Copeland A."/>
            <person name="Lucas S."/>
            <person name="Lapidus A."/>
            <person name="Barry K."/>
            <person name="Detter J.C."/>
            <person name="Glavina del Rio T."/>
            <person name="Hammon N."/>
            <person name="Israni S."/>
            <person name="Dalin E."/>
            <person name="Tice H."/>
            <person name="Pitluck S."/>
            <person name="Kiss H."/>
            <person name="Brettin T."/>
            <person name="Bruce D."/>
            <person name="Han C."/>
            <person name="Tapia R."/>
            <person name="Gilna P."/>
            <person name="Schmutz J."/>
            <person name="Larimer F."/>
            <person name="Land M."/>
            <person name="Hauser L."/>
            <person name="Kyrpides N."/>
            <person name="Mikhailova N."/>
            <person name="Nealson K."/>
            <person name="Konstantinidis K."/>
            <person name="Klappenbach J."/>
            <person name="Tiedje J."/>
            <person name="Richardson P."/>
        </authorList>
    </citation>
    <scope>NUCLEOTIDE SEQUENCE</scope>
    <source>
        <strain evidence="2">MR-7</strain>
    </source>
</reference>
<organism evidence="2">
    <name type="scientific">Shewanella sp. (strain MR-7)</name>
    <dbReference type="NCBI Taxonomy" id="60481"/>
    <lineage>
        <taxon>Bacteria</taxon>
        <taxon>Pseudomonadati</taxon>
        <taxon>Pseudomonadota</taxon>
        <taxon>Gammaproteobacteria</taxon>
        <taxon>Alteromonadales</taxon>
        <taxon>Shewanellaceae</taxon>
        <taxon>Shewanella</taxon>
    </lineage>
</organism>